<name>A0A161XQK8_DAUCS</name>
<sequence>MVLKEFLAGTHQTVLLLSALVPRRISLQISVGVYKIEAELSFVEYSLHHPLIESAHGRLTPSHTRRTIRSYEMFHPSTRLVGEGSSDEKTNDYSLLLAGFQVRVLQDLSMLRIVHFD</sequence>
<dbReference type="EMBL" id="CP093347">
    <property type="protein sequence ID" value="WOH00233.1"/>
    <property type="molecule type" value="Genomic_DNA"/>
</dbReference>
<reference evidence="1" key="1">
    <citation type="journal article" date="2016" name="Nat. Genet.">
        <title>A high-quality carrot genome assembly provides new insights into carotenoid accumulation and asterid genome evolution.</title>
        <authorList>
            <person name="Iorizzo M."/>
            <person name="Ellison S."/>
            <person name="Senalik D."/>
            <person name="Zeng P."/>
            <person name="Satapoomin P."/>
            <person name="Huang J."/>
            <person name="Bowman M."/>
            <person name="Iovene M."/>
            <person name="Sanseverino W."/>
            <person name="Cavagnaro P."/>
            <person name="Yildiz M."/>
            <person name="Macko-Podgorni A."/>
            <person name="Moranska E."/>
            <person name="Grzebelus E."/>
            <person name="Grzebelus D."/>
            <person name="Ashrafi H."/>
            <person name="Zheng Z."/>
            <person name="Cheng S."/>
            <person name="Spooner D."/>
            <person name="Van Deynze A."/>
            <person name="Simon P."/>
        </authorList>
    </citation>
    <scope>NUCLEOTIDE SEQUENCE [LARGE SCALE GENOMIC DNA]</scope>
    <source>
        <tissue evidence="1">Leaf</tissue>
    </source>
</reference>
<dbReference type="Proteomes" id="UP000077755">
    <property type="component" value="Chromosome 5"/>
</dbReference>
<evidence type="ECO:0000313" key="2">
    <source>
        <dbReference type="EMBL" id="WOH00233.1"/>
    </source>
</evidence>
<protein>
    <submittedName>
        <fullName evidence="1">Uncharacterized protein</fullName>
    </submittedName>
</protein>
<evidence type="ECO:0000313" key="1">
    <source>
        <dbReference type="EMBL" id="KZM93896.1"/>
    </source>
</evidence>
<dbReference type="AlphaFoldDB" id="A0A161XQK8"/>
<proteinExistence type="predicted"/>
<accession>A0A161XQK8</accession>
<dbReference type="Gramene" id="KZM93896">
    <property type="protein sequence ID" value="KZM93896"/>
    <property type="gene ID" value="DCAR_017141"/>
</dbReference>
<organism evidence="1">
    <name type="scientific">Daucus carota subsp. sativus</name>
    <name type="common">Carrot</name>
    <dbReference type="NCBI Taxonomy" id="79200"/>
    <lineage>
        <taxon>Eukaryota</taxon>
        <taxon>Viridiplantae</taxon>
        <taxon>Streptophyta</taxon>
        <taxon>Embryophyta</taxon>
        <taxon>Tracheophyta</taxon>
        <taxon>Spermatophyta</taxon>
        <taxon>Magnoliopsida</taxon>
        <taxon>eudicotyledons</taxon>
        <taxon>Gunneridae</taxon>
        <taxon>Pentapetalae</taxon>
        <taxon>asterids</taxon>
        <taxon>campanulids</taxon>
        <taxon>Apiales</taxon>
        <taxon>Apiaceae</taxon>
        <taxon>Apioideae</taxon>
        <taxon>Scandiceae</taxon>
        <taxon>Daucinae</taxon>
        <taxon>Daucus</taxon>
        <taxon>Daucus sect. Daucus</taxon>
    </lineage>
</organism>
<reference evidence="2" key="2">
    <citation type="submission" date="2022-03" db="EMBL/GenBank/DDBJ databases">
        <title>Draft title - Genomic analysis of global carrot germplasm unveils the trajectory of domestication and the origin of high carotenoid orange carrot.</title>
        <authorList>
            <person name="Iorizzo M."/>
            <person name="Ellison S."/>
            <person name="Senalik D."/>
            <person name="Macko-Podgorni A."/>
            <person name="Grzebelus D."/>
            <person name="Bostan H."/>
            <person name="Rolling W."/>
            <person name="Curaba J."/>
            <person name="Simon P."/>
        </authorList>
    </citation>
    <scope>NUCLEOTIDE SEQUENCE</scope>
    <source>
        <tissue evidence="2">Leaf</tissue>
    </source>
</reference>
<dbReference type="EMBL" id="LNRQ01000005">
    <property type="protein sequence ID" value="KZM93896.1"/>
    <property type="molecule type" value="Genomic_DNA"/>
</dbReference>
<gene>
    <name evidence="1" type="ORF">DCAR_017141</name>
    <name evidence="2" type="ORF">DCAR_0519591</name>
</gene>
<keyword evidence="3" id="KW-1185">Reference proteome</keyword>
<evidence type="ECO:0000313" key="3">
    <source>
        <dbReference type="Proteomes" id="UP000077755"/>
    </source>
</evidence>